<dbReference type="SUPFAM" id="SSF53822">
    <property type="entry name" value="Periplasmic binding protein-like I"/>
    <property type="match status" value="1"/>
</dbReference>
<dbReference type="PANTHER" id="PTHR30483:SF38">
    <property type="entry name" value="BLR7848 PROTEIN"/>
    <property type="match status" value="1"/>
</dbReference>
<dbReference type="EMBL" id="CP018839">
    <property type="protein sequence ID" value="APR03939.1"/>
    <property type="molecule type" value="Genomic_DNA"/>
</dbReference>
<dbReference type="PANTHER" id="PTHR30483">
    <property type="entry name" value="LEUCINE-SPECIFIC-BINDING PROTEIN"/>
    <property type="match status" value="1"/>
</dbReference>
<dbReference type="Proteomes" id="UP000185739">
    <property type="component" value="Chromosome"/>
</dbReference>
<keyword evidence="2" id="KW-0732">Signal</keyword>
<dbReference type="Pfam" id="PF13458">
    <property type="entry name" value="Peripla_BP_6"/>
    <property type="match status" value="1"/>
</dbReference>
<sequence>MIKMKKLAVLCSALGLLAGQSALAEVVVGISVSTTGPGASLGIPEKNAFALLPGEIGGEKVRYIVLDDGSDPSNATKNARKLVTEEKVDVLVGSAVTPASAAIAQVAFETKTPHVALSPVSLPADRGHWAFRTPQHNSVMAGALVEHMKSAGVKTLGFIGFSDAYGDEWLAALNPLLEQAGIKLGVVERYARNDTSVTGQVLKLVAAQPDAIIVVGSGSPAALPQTTLVERGYKGQVYQTHAVANQAFLSVAGKAADGVILPVGPVVVVNQIAGDHPSKRIGAAFVHQYEEKYGAGSFSSFAGHAYDAYRLLEAAVPVALKSARPGTPEFRQAMRDALETNKDVVGVHGVYNMSPDDHFGLDQRGRVLVRIDQGRYTLIGQ</sequence>
<dbReference type="InterPro" id="IPR051010">
    <property type="entry name" value="BCAA_transport"/>
</dbReference>
<proteinExistence type="inferred from homology"/>
<evidence type="ECO:0000259" key="3">
    <source>
        <dbReference type="Pfam" id="PF13458"/>
    </source>
</evidence>
<dbReference type="InterPro" id="IPR028082">
    <property type="entry name" value="Peripla_BP_I"/>
</dbReference>
<gene>
    <name evidence="4" type="ORF">Tchl_1080</name>
</gene>
<evidence type="ECO:0000313" key="4">
    <source>
        <dbReference type="EMBL" id="APR03939.1"/>
    </source>
</evidence>
<dbReference type="STRING" id="96773.Tchl_1080"/>
<dbReference type="InterPro" id="IPR028081">
    <property type="entry name" value="Leu-bd"/>
</dbReference>
<feature type="domain" description="Leucine-binding protein" evidence="3">
    <location>
        <begin position="26"/>
        <end position="359"/>
    </location>
</feature>
<accession>A0A1H5VV97</accession>
<dbReference type="KEGG" id="tcl:Tchl_1080"/>
<name>A0A1H5VV97_9RHOO</name>
<dbReference type="Gene3D" id="3.40.50.2300">
    <property type="match status" value="2"/>
</dbReference>
<evidence type="ECO:0000256" key="2">
    <source>
        <dbReference type="ARBA" id="ARBA00022729"/>
    </source>
</evidence>
<reference evidence="4 5" key="1">
    <citation type="submission" date="2016-12" db="EMBL/GenBank/DDBJ databases">
        <title>Complete genome sequence of Thauera chlorobenzoica, a Betaproteobacterium degrading haloaromatics anaerobically to CO2 and halides.</title>
        <authorList>
            <person name="Goris T."/>
            <person name="Mergelsberg M."/>
            <person name="Boll M."/>
        </authorList>
    </citation>
    <scope>NUCLEOTIDE SEQUENCE [LARGE SCALE GENOMIC DNA]</scope>
    <source>
        <strain evidence="4 5">3CB1</strain>
    </source>
</reference>
<comment type="similarity">
    <text evidence="1">Belongs to the leucine-binding protein family.</text>
</comment>
<protein>
    <submittedName>
        <fullName evidence="4">Periplasmic amino acid-binding protein</fullName>
    </submittedName>
</protein>
<organism evidence="4 5">
    <name type="scientific">Thauera chlorobenzoica</name>
    <dbReference type="NCBI Taxonomy" id="96773"/>
    <lineage>
        <taxon>Bacteria</taxon>
        <taxon>Pseudomonadati</taxon>
        <taxon>Pseudomonadota</taxon>
        <taxon>Betaproteobacteria</taxon>
        <taxon>Rhodocyclales</taxon>
        <taxon>Zoogloeaceae</taxon>
        <taxon>Thauera</taxon>
    </lineage>
</organism>
<evidence type="ECO:0000313" key="5">
    <source>
        <dbReference type="Proteomes" id="UP000185739"/>
    </source>
</evidence>
<dbReference type="AlphaFoldDB" id="A0A1H5VV97"/>
<dbReference type="OrthoDB" id="5290698at2"/>
<dbReference type="CDD" id="cd06333">
    <property type="entry name" value="PBP1_ABC_RPA1789-like"/>
    <property type="match status" value="1"/>
</dbReference>
<keyword evidence="5" id="KW-1185">Reference proteome</keyword>
<evidence type="ECO:0000256" key="1">
    <source>
        <dbReference type="ARBA" id="ARBA00010062"/>
    </source>
</evidence>